<feature type="region of interest" description="Disordered" evidence="1">
    <location>
        <begin position="55"/>
        <end position="89"/>
    </location>
</feature>
<dbReference type="KEGG" id="bsc:COCSADRAFT_140183"/>
<dbReference type="AlphaFoldDB" id="M2SES5"/>
<evidence type="ECO:0000313" key="3">
    <source>
        <dbReference type="Proteomes" id="UP000016934"/>
    </source>
</evidence>
<feature type="compositionally biased region" description="Polar residues" evidence="1">
    <location>
        <begin position="60"/>
        <end position="89"/>
    </location>
</feature>
<keyword evidence="3" id="KW-1185">Reference proteome</keyword>
<dbReference type="HOGENOM" id="CLU_148134_0_0_1"/>
<feature type="non-terminal residue" evidence="2">
    <location>
        <position position="89"/>
    </location>
</feature>
<name>M2SES5_COCSN</name>
<proteinExistence type="predicted"/>
<gene>
    <name evidence="2" type="ORF">COCSADRAFT_140183</name>
</gene>
<organism evidence="2 3">
    <name type="scientific">Cochliobolus sativus (strain ND90Pr / ATCC 201652)</name>
    <name type="common">Common root rot and spot blotch fungus</name>
    <name type="synonym">Bipolaris sorokiniana</name>
    <dbReference type="NCBI Taxonomy" id="665912"/>
    <lineage>
        <taxon>Eukaryota</taxon>
        <taxon>Fungi</taxon>
        <taxon>Dikarya</taxon>
        <taxon>Ascomycota</taxon>
        <taxon>Pezizomycotina</taxon>
        <taxon>Dothideomycetes</taxon>
        <taxon>Pleosporomycetidae</taxon>
        <taxon>Pleosporales</taxon>
        <taxon>Pleosporineae</taxon>
        <taxon>Pleosporaceae</taxon>
        <taxon>Bipolaris</taxon>
    </lineage>
</organism>
<dbReference type="OrthoDB" id="10381720at2759"/>
<protein>
    <submittedName>
        <fullName evidence="2">Uncharacterized protein</fullName>
    </submittedName>
</protein>
<dbReference type="EMBL" id="KB445641">
    <property type="protein sequence ID" value="EMD65798.1"/>
    <property type="molecule type" value="Genomic_DNA"/>
</dbReference>
<reference evidence="2 3" key="1">
    <citation type="journal article" date="2012" name="PLoS Pathog.">
        <title>Diverse lifestyles and strategies of plant pathogenesis encoded in the genomes of eighteen Dothideomycetes fungi.</title>
        <authorList>
            <person name="Ohm R.A."/>
            <person name="Feau N."/>
            <person name="Henrissat B."/>
            <person name="Schoch C.L."/>
            <person name="Horwitz B.A."/>
            <person name="Barry K.W."/>
            <person name="Condon B.J."/>
            <person name="Copeland A.C."/>
            <person name="Dhillon B."/>
            <person name="Glaser F."/>
            <person name="Hesse C.N."/>
            <person name="Kosti I."/>
            <person name="LaButti K."/>
            <person name="Lindquist E.A."/>
            <person name="Lucas S."/>
            <person name="Salamov A.A."/>
            <person name="Bradshaw R.E."/>
            <person name="Ciuffetti L."/>
            <person name="Hamelin R.C."/>
            <person name="Kema G.H.J."/>
            <person name="Lawrence C."/>
            <person name="Scott J.A."/>
            <person name="Spatafora J.W."/>
            <person name="Turgeon B.G."/>
            <person name="de Wit P.J.G.M."/>
            <person name="Zhong S."/>
            <person name="Goodwin S.B."/>
            <person name="Grigoriev I.V."/>
        </authorList>
    </citation>
    <scope>NUCLEOTIDE SEQUENCE [LARGE SCALE GENOMIC DNA]</scope>
    <source>
        <strain evidence="3">ND90Pr / ATCC 201652</strain>
    </source>
</reference>
<accession>M2SES5</accession>
<dbReference type="Proteomes" id="UP000016934">
    <property type="component" value="Unassembled WGS sequence"/>
</dbReference>
<dbReference type="RefSeq" id="XP_007698847.1">
    <property type="nucleotide sequence ID" value="XM_007700657.1"/>
</dbReference>
<dbReference type="GeneID" id="19131150"/>
<sequence>MNLEKCDRFGADYRIGNHEFAMGDSHYQLRHKLCDEGVMDHATLDLTLNESFHGGGRDFNSITESDATGNHHNGSPNSQDKSQYLTTAN</sequence>
<evidence type="ECO:0000256" key="1">
    <source>
        <dbReference type="SAM" id="MobiDB-lite"/>
    </source>
</evidence>
<evidence type="ECO:0000313" key="2">
    <source>
        <dbReference type="EMBL" id="EMD65798.1"/>
    </source>
</evidence>
<reference evidence="3" key="2">
    <citation type="journal article" date="2013" name="PLoS Genet.">
        <title>Comparative genome structure, secondary metabolite, and effector coding capacity across Cochliobolus pathogens.</title>
        <authorList>
            <person name="Condon B.J."/>
            <person name="Leng Y."/>
            <person name="Wu D."/>
            <person name="Bushley K.E."/>
            <person name="Ohm R.A."/>
            <person name="Otillar R."/>
            <person name="Martin J."/>
            <person name="Schackwitz W."/>
            <person name="Grimwood J."/>
            <person name="MohdZainudin N."/>
            <person name="Xue C."/>
            <person name="Wang R."/>
            <person name="Manning V.A."/>
            <person name="Dhillon B."/>
            <person name="Tu Z.J."/>
            <person name="Steffenson B.J."/>
            <person name="Salamov A."/>
            <person name="Sun H."/>
            <person name="Lowry S."/>
            <person name="LaButti K."/>
            <person name="Han J."/>
            <person name="Copeland A."/>
            <person name="Lindquist E."/>
            <person name="Barry K."/>
            <person name="Schmutz J."/>
            <person name="Baker S.E."/>
            <person name="Ciuffetti L.M."/>
            <person name="Grigoriev I.V."/>
            <person name="Zhong S."/>
            <person name="Turgeon B.G."/>
        </authorList>
    </citation>
    <scope>NUCLEOTIDE SEQUENCE [LARGE SCALE GENOMIC DNA]</scope>
    <source>
        <strain evidence="3">ND90Pr / ATCC 201652</strain>
    </source>
</reference>